<dbReference type="Pfam" id="PF03952">
    <property type="entry name" value="Enolase_N"/>
    <property type="match status" value="1"/>
</dbReference>
<dbReference type="InterPro" id="IPR036849">
    <property type="entry name" value="Enolase-like_C_sf"/>
</dbReference>
<evidence type="ECO:0000256" key="1">
    <source>
        <dbReference type="ARBA" id="ARBA00005031"/>
    </source>
</evidence>
<proteinExistence type="inferred from homology"/>
<dbReference type="SMART" id="SM01193">
    <property type="entry name" value="Enolase_N"/>
    <property type="match status" value="1"/>
</dbReference>
<keyword evidence="6" id="KW-0460">Magnesium</keyword>
<gene>
    <name evidence="11" type="ORF">ENN92_00510</name>
</gene>
<dbReference type="SUPFAM" id="SSF51604">
    <property type="entry name" value="Enolase C-terminal domain-like"/>
    <property type="match status" value="1"/>
</dbReference>
<protein>
    <recommendedName>
        <fullName evidence="4">Enolase</fullName>
        <ecNumber evidence="3">4.2.1.11</ecNumber>
    </recommendedName>
</protein>
<evidence type="ECO:0000256" key="3">
    <source>
        <dbReference type="ARBA" id="ARBA00012058"/>
    </source>
</evidence>
<evidence type="ECO:0000256" key="7">
    <source>
        <dbReference type="ARBA" id="ARBA00023152"/>
    </source>
</evidence>
<comment type="caution">
    <text evidence="11">The sequence shown here is derived from an EMBL/GenBank/DDBJ whole genome shotgun (WGS) entry which is preliminary data.</text>
</comment>
<feature type="domain" description="Enolase C-terminal TIM barrel" evidence="9">
    <location>
        <begin position="132"/>
        <end position="255"/>
    </location>
</feature>
<organism evidence="11">
    <name type="scientific">candidate division WWE3 bacterium</name>
    <dbReference type="NCBI Taxonomy" id="2053526"/>
    <lineage>
        <taxon>Bacteria</taxon>
        <taxon>Katanobacteria</taxon>
    </lineage>
</organism>
<keyword evidence="8" id="KW-0456">Lyase</keyword>
<dbReference type="Gene3D" id="3.30.390.10">
    <property type="entry name" value="Enolase-like, N-terminal domain"/>
    <property type="match status" value="1"/>
</dbReference>
<dbReference type="GO" id="GO:0000287">
    <property type="term" value="F:magnesium ion binding"/>
    <property type="evidence" value="ECO:0007669"/>
    <property type="project" value="InterPro"/>
</dbReference>
<dbReference type="PRINTS" id="PR00148">
    <property type="entry name" value="ENOLASE"/>
</dbReference>
<dbReference type="PANTHER" id="PTHR11902">
    <property type="entry name" value="ENOLASE"/>
    <property type="match status" value="1"/>
</dbReference>
<evidence type="ECO:0000259" key="10">
    <source>
        <dbReference type="SMART" id="SM01193"/>
    </source>
</evidence>
<dbReference type="Gene3D" id="3.20.20.120">
    <property type="entry name" value="Enolase-like C-terminal domain"/>
    <property type="match status" value="1"/>
</dbReference>
<dbReference type="GO" id="GO:0006096">
    <property type="term" value="P:glycolytic process"/>
    <property type="evidence" value="ECO:0007669"/>
    <property type="project" value="UniProtKB-UniPathway"/>
</dbReference>
<feature type="non-terminal residue" evidence="11">
    <location>
        <position position="255"/>
    </location>
</feature>
<sequence length="255" mass="27350">MSLISSVKAFKYINSRAKWTIAVRVELDDGIEVIQTVPDGASKGAKEAISLPVEQAIQNVDIVIAPALLGLSPFDQKAIDDLLIKLAVSENKSGMGANAVIGVSLAVARAASRAKHVSLYAYLRELYSKSGPITFPTPVFNILNGGLHAQNGLSFQEFMLIPGMNFSYEHKVEIGVDVYNALKENLQKEGYSVGLGDEGGFAPEGFTTQKALDFIMMAIKDAGYLPGKDAFLGMDVAAGSFYNSTTGKYDILEES</sequence>
<dbReference type="EC" id="4.2.1.11" evidence="3"/>
<dbReference type="UniPathway" id="UPA00109">
    <property type="reaction ID" value="UER00187"/>
</dbReference>
<dbReference type="SUPFAM" id="SSF54826">
    <property type="entry name" value="Enolase N-terminal domain-like"/>
    <property type="match status" value="1"/>
</dbReference>
<evidence type="ECO:0000313" key="11">
    <source>
        <dbReference type="EMBL" id="HDQ88621.1"/>
    </source>
</evidence>
<dbReference type="SMART" id="SM01192">
    <property type="entry name" value="Enolase_C"/>
    <property type="match status" value="1"/>
</dbReference>
<dbReference type="Pfam" id="PF00113">
    <property type="entry name" value="Enolase_C"/>
    <property type="match status" value="1"/>
</dbReference>
<reference evidence="11" key="1">
    <citation type="journal article" date="2020" name="mSystems">
        <title>Genome- and Community-Level Interaction Insights into Carbon Utilization and Element Cycling Functions of Hydrothermarchaeota in Hydrothermal Sediment.</title>
        <authorList>
            <person name="Zhou Z."/>
            <person name="Liu Y."/>
            <person name="Xu W."/>
            <person name="Pan J."/>
            <person name="Luo Z.H."/>
            <person name="Li M."/>
        </authorList>
    </citation>
    <scope>NUCLEOTIDE SEQUENCE [LARGE SCALE GENOMIC DNA]</scope>
    <source>
        <strain evidence="11">SpSt-1219</strain>
    </source>
</reference>
<evidence type="ECO:0000259" key="9">
    <source>
        <dbReference type="SMART" id="SM01192"/>
    </source>
</evidence>
<accession>A0A7C1DIV6</accession>
<dbReference type="GO" id="GO:0000015">
    <property type="term" value="C:phosphopyruvate hydratase complex"/>
    <property type="evidence" value="ECO:0007669"/>
    <property type="project" value="InterPro"/>
</dbReference>
<comment type="pathway">
    <text evidence="1">Carbohydrate degradation; glycolysis; pyruvate from D-glyceraldehyde 3-phosphate: step 4/5.</text>
</comment>
<dbReference type="AlphaFoldDB" id="A0A7C1DIV6"/>
<dbReference type="InterPro" id="IPR000941">
    <property type="entry name" value="Enolase"/>
</dbReference>
<name>A0A7C1DIV6_UNCKA</name>
<dbReference type="InterPro" id="IPR020811">
    <property type="entry name" value="Enolase_N"/>
</dbReference>
<dbReference type="EMBL" id="DSDM01000029">
    <property type="protein sequence ID" value="HDQ88621.1"/>
    <property type="molecule type" value="Genomic_DNA"/>
</dbReference>
<evidence type="ECO:0000256" key="5">
    <source>
        <dbReference type="ARBA" id="ARBA00022525"/>
    </source>
</evidence>
<keyword evidence="5" id="KW-0964">Secreted</keyword>
<feature type="domain" description="Enolase N-terminal" evidence="10">
    <location>
        <begin position="4"/>
        <end position="123"/>
    </location>
</feature>
<keyword evidence="7" id="KW-0324">Glycolysis</keyword>
<comment type="similarity">
    <text evidence="2">Belongs to the enolase family.</text>
</comment>
<evidence type="ECO:0000256" key="8">
    <source>
        <dbReference type="ARBA" id="ARBA00023239"/>
    </source>
</evidence>
<dbReference type="GO" id="GO:0004634">
    <property type="term" value="F:phosphopyruvate hydratase activity"/>
    <property type="evidence" value="ECO:0007669"/>
    <property type="project" value="UniProtKB-EC"/>
</dbReference>
<dbReference type="InterPro" id="IPR020810">
    <property type="entry name" value="Enolase_C"/>
</dbReference>
<evidence type="ECO:0000256" key="6">
    <source>
        <dbReference type="ARBA" id="ARBA00022842"/>
    </source>
</evidence>
<dbReference type="InterPro" id="IPR029017">
    <property type="entry name" value="Enolase-like_N"/>
</dbReference>
<dbReference type="PANTHER" id="PTHR11902:SF1">
    <property type="entry name" value="ENOLASE"/>
    <property type="match status" value="1"/>
</dbReference>
<evidence type="ECO:0000256" key="4">
    <source>
        <dbReference type="ARBA" id="ARBA00017068"/>
    </source>
</evidence>
<evidence type="ECO:0000256" key="2">
    <source>
        <dbReference type="ARBA" id="ARBA00009604"/>
    </source>
</evidence>
<dbReference type="Proteomes" id="UP000886066">
    <property type="component" value="Unassembled WGS sequence"/>
</dbReference>